<sequence>MLTRLPVPSLKRSVLDPQNIWHAKGAALARRRGASFVHSEAIFSGGARNAVRPALTYHNTTVTVSAHAQPAPARVLPRKLRAIPESFNNGGRSNAQ</sequence>
<organism evidence="1 2">
    <name type="scientific">Iphiclides podalirius</name>
    <name type="common">scarce swallowtail</name>
    <dbReference type="NCBI Taxonomy" id="110791"/>
    <lineage>
        <taxon>Eukaryota</taxon>
        <taxon>Metazoa</taxon>
        <taxon>Ecdysozoa</taxon>
        <taxon>Arthropoda</taxon>
        <taxon>Hexapoda</taxon>
        <taxon>Insecta</taxon>
        <taxon>Pterygota</taxon>
        <taxon>Neoptera</taxon>
        <taxon>Endopterygota</taxon>
        <taxon>Lepidoptera</taxon>
        <taxon>Glossata</taxon>
        <taxon>Ditrysia</taxon>
        <taxon>Papilionoidea</taxon>
        <taxon>Papilionidae</taxon>
        <taxon>Papilioninae</taxon>
        <taxon>Iphiclides</taxon>
    </lineage>
</organism>
<evidence type="ECO:0000313" key="1">
    <source>
        <dbReference type="EMBL" id="CAH2048623.1"/>
    </source>
</evidence>
<reference evidence="1" key="1">
    <citation type="submission" date="2022-03" db="EMBL/GenBank/DDBJ databases">
        <authorList>
            <person name="Martin H S."/>
        </authorList>
    </citation>
    <scope>NUCLEOTIDE SEQUENCE</scope>
</reference>
<dbReference type="Proteomes" id="UP000837857">
    <property type="component" value="Chromosome 18"/>
</dbReference>
<proteinExistence type="predicted"/>
<evidence type="ECO:0000313" key="2">
    <source>
        <dbReference type="Proteomes" id="UP000837857"/>
    </source>
</evidence>
<keyword evidence="2" id="KW-1185">Reference proteome</keyword>
<accession>A0ABN8I486</accession>
<dbReference type="EMBL" id="OW152830">
    <property type="protein sequence ID" value="CAH2048623.1"/>
    <property type="molecule type" value="Genomic_DNA"/>
</dbReference>
<name>A0ABN8I486_9NEOP</name>
<gene>
    <name evidence="1" type="ORF">IPOD504_LOCUS6230</name>
</gene>
<protein>
    <submittedName>
        <fullName evidence="1">Uncharacterized protein</fullName>
    </submittedName>
</protein>
<feature type="non-terminal residue" evidence="1">
    <location>
        <position position="1"/>
    </location>
</feature>